<evidence type="ECO:0000313" key="2">
    <source>
        <dbReference type="EMBL" id="KAK5835852.1"/>
    </source>
</evidence>
<dbReference type="EMBL" id="JARKNE010000004">
    <property type="protein sequence ID" value="KAK5835852.1"/>
    <property type="molecule type" value="Genomic_DNA"/>
</dbReference>
<dbReference type="Pfam" id="PF13966">
    <property type="entry name" value="zf-RVT"/>
    <property type="match status" value="1"/>
</dbReference>
<gene>
    <name evidence="2" type="ORF">PVK06_011565</name>
</gene>
<reference evidence="2 3" key="1">
    <citation type="submission" date="2023-03" db="EMBL/GenBank/DDBJ databases">
        <title>WGS of Gossypium arboreum.</title>
        <authorList>
            <person name="Yu D."/>
        </authorList>
    </citation>
    <scope>NUCLEOTIDE SEQUENCE [LARGE SCALE GENOMIC DNA]</scope>
    <source>
        <tissue evidence="2">Leaf</tissue>
    </source>
</reference>
<proteinExistence type="predicted"/>
<evidence type="ECO:0000259" key="1">
    <source>
        <dbReference type="Pfam" id="PF13966"/>
    </source>
</evidence>
<protein>
    <recommendedName>
        <fullName evidence="1">Reverse transcriptase zinc-binding domain-containing protein</fullName>
    </recommendedName>
</protein>
<dbReference type="InterPro" id="IPR026960">
    <property type="entry name" value="RVT-Znf"/>
</dbReference>
<keyword evidence="3" id="KW-1185">Reference proteome</keyword>
<sequence>MGYGPHRFFWKALWKLDTLPKIRVFTWRVGHKILPTYEKIASIRHGFEKRCLRIRYGMIIRADEGFVLGAGGGFIESRLSVEETEYVAF</sequence>
<organism evidence="2 3">
    <name type="scientific">Gossypium arboreum</name>
    <name type="common">Tree cotton</name>
    <name type="synonym">Gossypium nanking</name>
    <dbReference type="NCBI Taxonomy" id="29729"/>
    <lineage>
        <taxon>Eukaryota</taxon>
        <taxon>Viridiplantae</taxon>
        <taxon>Streptophyta</taxon>
        <taxon>Embryophyta</taxon>
        <taxon>Tracheophyta</taxon>
        <taxon>Spermatophyta</taxon>
        <taxon>Magnoliopsida</taxon>
        <taxon>eudicotyledons</taxon>
        <taxon>Gunneridae</taxon>
        <taxon>Pentapetalae</taxon>
        <taxon>rosids</taxon>
        <taxon>malvids</taxon>
        <taxon>Malvales</taxon>
        <taxon>Malvaceae</taxon>
        <taxon>Malvoideae</taxon>
        <taxon>Gossypium</taxon>
    </lineage>
</organism>
<name>A0ABR0QA44_GOSAR</name>
<evidence type="ECO:0000313" key="3">
    <source>
        <dbReference type="Proteomes" id="UP001358586"/>
    </source>
</evidence>
<comment type="caution">
    <text evidence="2">The sequence shown here is derived from an EMBL/GenBank/DDBJ whole genome shotgun (WGS) entry which is preliminary data.</text>
</comment>
<feature type="domain" description="Reverse transcriptase zinc-binding" evidence="1">
    <location>
        <begin position="6"/>
        <end position="52"/>
    </location>
</feature>
<dbReference type="Proteomes" id="UP001358586">
    <property type="component" value="Chromosome 4"/>
</dbReference>
<accession>A0ABR0QA44</accession>